<name>A0A382N3H3_9ZZZZ</name>
<dbReference type="GO" id="GO:0043565">
    <property type="term" value="F:sequence-specific DNA binding"/>
    <property type="evidence" value="ECO:0007669"/>
    <property type="project" value="TreeGrafter"/>
</dbReference>
<evidence type="ECO:0000256" key="3">
    <source>
        <dbReference type="ARBA" id="ARBA00022603"/>
    </source>
</evidence>
<reference evidence="7" key="1">
    <citation type="submission" date="2018-05" db="EMBL/GenBank/DDBJ databases">
        <authorList>
            <person name="Lanie J.A."/>
            <person name="Ng W.-L."/>
            <person name="Kazmierczak K.M."/>
            <person name="Andrzejewski T.M."/>
            <person name="Davidsen T.M."/>
            <person name="Wayne K.J."/>
            <person name="Tettelin H."/>
            <person name="Glass J.I."/>
            <person name="Rusch D."/>
            <person name="Podicherti R."/>
            <person name="Tsui H.-C.T."/>
            <person name="Winkler M.E."/>
        </authorList>
    </citation>
    <scope>NUCLEOTIDE SEQUENCE</scope>
</reference>
<dbReference type="GO" id="GO:0032259">
    <property type="term" value="P:methylation"/>
    <property type="evidence" value="ECO:0007669"/>
    <property type="project" value="UniProtKB-KW"/>
</dbReference>
<comment type="similarity">
    <text evidence="1">Belongs to the N(4)/N(6)-methyltransferase family.</text>
</comment>
<organism evidence="7">
    <name type="scientific">marine metagenome</name>
    <dbReference type="NCBI Taxonomy" id="408172"/>
    <lineage>
        <taxon>unclassified sequences</taxon>
        <taxon>metagenomes</taxon>
        <taxon>ecological metagenomes</taxon>
    </lineage>
</organism>
<dbReference type="EC" id="2.1.1.72" evidence="2"/>
<accession>A0A382N3H3</accession>
<dbReference type="AlphaFoldDB" id="A0A382N3H3"/>
<dbReference type="PANTHER" id="PTHR30481">
    <property type="entry name" value="DNA ADENINE METHYLASE"/>
    <property type="match status" value="1"/>
</dbReference>
<dbReference type="InterPro" id="IPR012263">
    <property type="entry name" value="M_m6A_EcoRV"/>
</dbReference>
<gene>
    <name evidence="7" type="ORF">METZ01_LOCUS307972</name>
</gene>
<dbReference type="GO" id="GO:0009307">
    <property type="term" value="P:DNA restriction-modification system"/>
    <property type="evidence" value="ECO:0007669"/>
    <property type="project" value="InterPro"/>
</dbReference>
<dbReference type="PIRSF" id="PIRSF000398">
    <property type="entry name" value="M_m6A_EcoRV"/>
    <property type="match status" value="1"/>
</dbReference>
<keyword evidence="3" id="KW-0489">Methyltransferase</keyword>
<dbReference type="SUPFAM" id="SSF53335">
    <property type="entry name" value="S-adenosyl-L-methionine-dependent methyltransferases"/>
    <property type="match status" value="1"/>
</dbReference>
<dbReference type="InterPro" id="IPR029063">
    <property type="entry name" value="SAM-dependent_MTases_sf"/>
</dbReference>
<dbReference type="Gene3D" id="3.40.50.150">
    <property type="entry name" value="Vaccinia Virus protein VP39"/>
    <property type="match status" value="1"/>
</dbReference>
<evidence type="ECO:0000313" key="7">
    <source>
        <dbReference type="EMBL" id="SVC55118.1"/>
    </source>
</evidence>
<dbReference type="PRINTS" id="PR00505">
    <property type="entry name" value="D12N6MTFRASE"/>
</dbReference>
<dbReference type="InterPro" id="IPR012327">
    <property type="entry name" value="MeTrfase_D12"/>
</dbReference>
<evidence type="ECO:0000256" key="2">
    <source>
        <dbReference type="ARBA" id="ARBA00011900"/>
    </source>
</evidence>
<dbReference type="GO" id="GO:0009007">
    <property type="term" value="F:site-specific DNA-methyltransferase (adenine-specific) activity"/>
    <property type="evidence" value="ECO:0007669"/>
    <property type="project" value="UniProtKB-EC"/>
</dbReference>
<keyword evidence="5" id="KW-0949">S-adenosyl-L-methionine</keyword>
<comment type="catalytic activity">
    <reaction evidence="6">
        <text>a 2'-deoxyadenosine in DNA + S-adenosyl-L-methionine = an N(6)-methyl-2'-deoxyadenosine in DNA + S-adenosyl-L-homocysteine + H(+)</text>
        <dbReference type="Rhea" id="RHEA:15197"/>
        <dbReference type="Rhea" id="RHEA-COMP:12418"/>
        <dbReference type="Rhea" id="RHEA-COMP:12419"/>
        <dbReference type="ChEBI" id="CHEBI:15378"/>
        <dbReference type="ChEBI" id="CHEBI:57856"/>
        <dbReference type="ChEBI" id="CHEBI:59789"/>
        <dbReference type="ChEBI" id="CHEBI:90615"/>
        <dbReference type="ChEBI" id="CHEBI:90616"/>
        <dbReference type="EC" id="2.1.1.72"/>
    </reaction>
</comment>
<evidence type="ECO:0000256" key="6">
    <source>
        <dbReference type="ARBA" id="ARBA00047942"/>
    </source>
</evidence>
<dbReference type="Gene3D" id="1.10.1020.10">
    <property type="entry name" value="Adenine-specific Methyltransferase, Domain 2"/>
    <property type="match status" value="1"/>
</dbReference>
<sequence length="270" mass="32050">MPRTMLFRYPGGKYYAMGILKPFFSIKHEEYREPFVGGGSVFFTKDEAESNWLNDLDRELMTCYKQFQNPVSRKRLIDRLCGETASPERWREVMDMEVKSDEDVAFKYYYLNRTSFSGKLAHASWGYRPKRSLPPERWHERIGPCGNMLDSVKLTSIDFEEVIKAPSDKEVLMYVDPPYYAPPMHKHYRFDMTTEEHSRLAEVLRHTKHKFFLTYDDCKEVRNLYDWAFVTEISFFYRVNDSTFSGNGRKMGFELVITNFDPKQVLSEEE</sequence>
<dbReference type="GO" id="GO:0006298">
    <property type="term" value="P:mismatch repair"/>
    <property type="evidence" value="ECO:0007669"/>
    <property type="project" value="TreeGrafter"/>
</dbReference>
<dbReference type="EMBL" id="UINC01097428">
    <property type="protein sequence ID" value="SVC55118.1"/>
    <property type="molecule type" value="Genomic_DNA"/>
</dbReference>
<keyword evidence="4" id="KW-0808">Transferase</keyword>
<dbReference type="Pfam" id="PF02086">
    <property type="entry name" value="MethyltransfD12"/>
    <property type="match status" value="1"/>
</dbReference>
<evidence type="ECO:0000256" key="4">
    <source>
        <dbReference type="ARBA" id="ARBA00022679"/>
    </source>
</evidence>
<dbReference type="GO" id="GO:1904047">
    <property type="term" value="F:S-adenosyl-L-methionine binding"/>
    <property type="evidence" value="ECO:0007669"/>
    <property type="project" value="TreeGrafter"/>
</dbReference>
<proteinExistence type="inferred from homology"/>
<evidence type="ECO:0000256" key="1">
    <source>
        <dbReference type="ARBA" id="ARBA00006594"/>
    </source>
</evidence>
<evidence type="ECO:0000256" key="5">
    <source>
        <dbReference type="ARBA" id="ARBA00022691"/>
    </source>
</evidence>
<protein>
    <recommendedName>
        <fullName evidence="2">site-specific DNA-methyltransferase (adenine-specific)</fullName>
        <ecNumber evidence="2">2.1.1.72</ecNumber>
    </recommendedName>
</protein>
<dbReference type="InterPro" id="IPR023095">
    <property type="entry name" value="Ade_MeTrfase_dom_2"/>
</dbReference>